<dbReference type="SUPFAM" id="SSF51905">
    <property type="entry name" value="FAD/NAD(P)-binding domain"/>
    <property type="match status" value="2"/>
</dbReference>
<dbReference type="InterPro" id="IPR013766">
    <property type="entry name" value="Thioredoxin_domain"/>
</dbReference>
<protein>
    <recommendedName>
        <fullName evidence="5">Thioredoxin domain-containing protein</fullName>
    </recommendedName>
</protein>
<keyword evidence="2" id="KW-0285">Flavoprotein</keyword>
<evidence type="ECO:0000256" key="4">
    <source>
        <dbReference type="ARBA" id="ARBA00023002"/>
    </source>
</evidence>
<dbReference type="PROSITE" id="PS00194">
    <property type="entry name" value="THIOREDOXIN_1"/>
    <property type="match status" value="1"/>
</dbReference>
<dbReference type="PROSITE" id="PS51352">
    <property type="entry name" value="THIOREDOXIN_2"/>
    <property type="match status" value="1"/>
</dbReference>
<keyword evidence="7" id="KW-1185">Reference proteome</keyword>
<keyword evidence="4" id="KW-0560">Oxidoreductase</keyword>
<dbReference type="Gene3D" id="3.50.50.60">
    <property type="entry name" value="FAD/NAD(P)-binding domain"/>
    <property type="match status" value="2"/>
</dbReference>
<dbReference type="Pfam" id="PF00085">
    <property type="entry name" value="Thioredoxin"/>
    <property type="match status" value="1"/>
</dbReference>
<dbReference type="Proteomes" id="UP001521785">
    <property type="component" value="Unassembled WGS sequence"/>
</dbReference>
<proteinExistence type="inferred from homology"/>
<organism evidence="6 7">
    <name type="scientific">Paraconiothyrium brasiliense</name>
    <dbReference type="NCBI Taxonomy" id="300254"/>
    <lineage>
        <taxon>Eukaryota</taxon>
        <taxon>Fungi</taxon>
        <taxon>Dikarya</taxon>
        <taxon>Ascomycota</taxon>
        <taxon>Pezizomycotina</taxon>
        <taxon>Dothideomycetes</taxon>
        <taxon>Pleosporomycetidae</taxon>
        <taxon>Pleosporales</taxon>
        <taxon>Massarineae</taxon>
        <taxon>Didymosphaeriaceae</taxon>
        <taxon>Paraconiothyrium</taxon>
    </lineage>
</organism>
<dbReference type="PANTHER" id="PTHR23023">
    <property type="entry name" value="DIMETHYLANILINE MONOOXYGENASE"/>
    <property type="match status" value="1"/>
</dbReference>
<dbReference type="Pfam" id="PF00743">
    <property type="entry name" value="FMO-like"/>
    <property type="match status" value="2"/>
</dbReference>
<evidence type="ECO:0000256" key="2">
    <source>
        <dbReference type="ARBA" id="ARBA00022630"/>
    </source>
</evidence>
<evidence type="ECO:0000256" key="3">
    <source>
        <dbReference type="ARBA" id="ARBA00022827"/>
    </source>
</evidence>
<evidence type="ECO:0000313" key="6">
    <source>
        <dbReference type="EMBL" id="KAL1610049.1"/>
    </source>
</evidence>
<feature type="domain" description="Thioredoxin" evidence="5">
    <location>
        <begin position="1"/>
        <end position="109"/>
    </location>
</feature>
<dbReference type="InterPro" id="IPR020946">
    <property type="entry name" value="Flavin_mOase-like"/>
</dbReference>
<dbReference type="SUPFAM" id="SSF52833">
    <property type="entry name" value="Thioredoxin-like"/>
    <property type="match status" value="1"/>
</dbReference>
<sequence>MASYTSISTSSQLEDLIHDNEYTLIDFWATWCPPCKAIAPFFEKIAAENASDKKLAFVKVDVDATKDVAQQYKISAMPTFLLLRNGVPCKAVRGADPNAIKKLVVYARKRGNGETTTDDEEEEFSQVEFGGGGSGTPYPALLFAAFLIWIYDAEPNPLPLYPGQLPPDTDPPVEIPEALPRITPPIQQERWTKTPIYNSLTTNVPAIAMSFSDSPFAYGPFAPHYIPRQYVENYFSIHKTDAFLQLNTTVEDITKLPPSTSEGSERWKLTLRKHDALRRVDIWWEEDFDAVILANGHYAVPYIPHVVGLEEYITKYPDRISHSKEYRSPSIYAGKKVLVIGNSASGHDLSVDLVGVASAPVYQSRRSKARWDGDGPLSGIEWKPVIKEYLPSGRIVFDDDTYLDDVDAVLYCTGYKPSFPFWNVKANGRPLWDYEASKLIKTYWHTFFQDFKTLAIVGMPRTLTFRSFEYQAIALARLFSGRNALPLPPLKEQEKWETERARQTRSEGKKFHDIPWEEGHTIEWLEGFFRIAGLGTIRGEGLVPPVLTKELIWAVEHLRKYPEDPGEHEARGRHEDRAHEREGPNCGWVVVERQKLPLGGLLP</sequence>
<keyword evidence="3" id="KW-0274">FAD</keyword>
<accession>A0ABR3S154</accession>
<comment type="caution">
    <text evidence="6">The sequence shown here is derived from an EMBL/GenBank/DDBJ whole genome shotgun (WGS) entry which is preliminary data.</text>
</comment>
<dbReference type="Gene3D" id="3.40.30.10">
    <property type="entry name" value="Glutaredoxin"/>
    <property type="match status" value="1"/>
</dbReference>
<dbReference type="InterPro" id="IPR017937">
    <property type="entry name" value="Thioredoxin_CS"/>
</dbReference>
<evidence type="ECO:0000256" key="1">
    <source>
        <dbReference type="ARBA" id="ARBA00009183"/>
    </source>
</evidence>
<dbReference type="InterPro" id="IPR036188">
    <property type="entry name" value="FAD/NAD-bd_sf"/>
</dbReference>
<name>A0ABR3S154_9PLEO</name>
<dbReference type="InterPro" id="IPR036249">
    <property type="entry name" value="Thioredoxin-like_sf"/>
</dbReference>
<reference evidence="6 7" key="1">
    <citation type="submission" date="2024-02" db="EMBL/GenBank/DDBJ databases">
        <title>De novo assembly and annotation of 12 fungi associated with fruit tree decline syndrome in Ontario, Canada.</title>
        <authorList>
            <person name="Sulman M."/>
            <person name="Ellouze W."/>
            <person name="Ilyukhin E."/>
        </authorList>
    </citation>
    <scope>NUCLEOTIDE SEQUENCE [LARGE SCALE GENOMIC DNA]</scope>
    <source>
        <strain evidence="6 7">M42-189</strain>
    </source>
</reference>
<dbReference type="CDD" id="cd02947">
    <property type="entry name" value="TRX_family"/>
    <property type="match status" value="1"/>
</dbReference>
<evidence type="ECO:0000259" key="5">
    <source>
        <dbReference type="PROSITE" id="PS51352"/>
    </source>
</evidence>
<evidence type="ECO:0000313" key="7">
    <source>
        <dbReference type="Proteomes" id="UP001521785"/>
    </source>
</evidence>
<dbReference type="InterPro" id="IPR050346">
    <property type="entry name" value="FMO-like"/>
</dbReference>
<dbReference type="EMBL" id="JAKJXO020000002">
    <property type="protein sequence ID" value="KAL1610049.1"/>
    <property type="molecule type" value="Genomic_DNA"/>
</dbReference>
<comment type="similarity">
    <text evidence="1">Belongs to the FMO family.</text>
</comment>
<gene>
    <name evidence="6" type="ORF">SLS60_001714</name>
</gene>